<dbReference type="AlphaFoldDB" id="A0A399T4I2"/>
<evidence type="ECO:0000313" key="2">
    <source>
        <dbReference type="Proteomes" id="UP000265926"/>
    </source>
</evidence>
<evidence type="ECO:0000313" key="1">
    <source>
        <dbReference type="EMBL" id="RIJ49081.1"/>
    </source>
</evidence>
<keyword evidence="2" id="KW-1185">Reference proteome</keyword>
<sequence length="217" mass="23675">MPDNTTKLHRLETIIIKAKAMKILNLLWVGVLLLFTISCDEAETNIETDAELLVEVPLDAWQMEEALVAKSTAAETYMFRGNASFCLANKDNLVNCPGAVLGVAPGSGAQLIFNGLEGANEIQSLTIVWGYAAVGSLDVHMQEPVVLLAEGRSLTATEFSLDLDDFLQPVIQKMDSNPRTLIFISVYGYSNFEVTVHADLKVPVVVESDLSSPRFTL</sequence>
<dbReference type="EMBL" id="QWGR01000003">
    <property type="protein sequence ID" value="RIJ49081.1"/>
    <property type="molecule type" value="Genomic_DNA"/>
</dbReference>
<gene>
    <name evidence="1" type="ORF">D1614_05805</name>
</gene>
<protein>
    <submittedName>
        <fullName evidence="1">Uncharacterized protein</fullName>
    </submittedName>
</protein>
<comment type="caution">
    <text evidence="1">The sequence shown here is derived from an EMBL/GenBank/DDBJ whole genome shotgun (WGS) entry which is preliminary data.</text>
</comment>
<accession>A0A399T4I2</accession>
<name>A0A399T4I2_9BACT</name>
<proteinExistence type="predicted"/>
<dbReference type="Proteomes" id="UP000265926">
    <property type="component" value="Unassembled WGS sequence"/>
</dbReference>
<organism evidence="1 2">
    <name type="scientific">Maribellus luteus</name>
    <dbReference type="NCBI Taxonomy" id="2305463"/>
    <lineage>
        <taxon>Bacteria</taxon>
        <taxon>Pseudomonadati</taxon>
        <taxon>Bacteroidota</taxon>
        <taxon>Bacteroidia</taxon>
        <taxon>Marinilabiliales</taxon>
        <taxon>Prolixibacteraceae</taxon>
        <taxon>Maribellus</taxon>
    </lineage>
</organism>
<reference evidence="1 2" key="1">
    <citation type="submission" date="2018-08" db="EMBL/GenBank/DDBJ databases">
        <title>Pallidiluteibacterium maritimus gen. nov., sp. nov., isolated from coastal sediment.</title>
        <authorList>
            <person name="Zhou L.Y."/>
        </authorList>
    </citation>
    <scope>NUCLEOTIDE SEQUENCE [LARGE SCALE GENOMIC DNA]</scope>
    <source>
        <strain evidence="1 2">XSD2</strain>
    </source>
</reference>